<gene>
    <name evidence="2" type="ORF">LSP00402_LOCUS1157</name>
</gene>
<dbReference type="GO" id="GO:0005737">
    <property type="term" value="C:cytoplasm"/>
    <property type="evidence" value="ECO:0007669"/>
    <property type="project" value="TreeGrafter"/>
</dbReference>
<sequence>MSRGMTYVADVAFDALPTGPKDVELSSFSMVVLPGGFGGAQTFAKSSELLSVLKHRKAKGLWYAAICASPALVLHPNALLPKHATCYPALHEKITKAVDEASISSRVVVDAQAKCVTSQGPGTTLEFAVRLVALLRGNEIAKDVAEKLLLSQQPLEEAKL</sequence>
<evidence type="ECO:0000313" key="2">
    <source>
        <dbReference type="EMBL" id="CAD9746143.1"/>
    </source>
</evidence>
<name>A0A7S2X669_9EUKA</name>
<protein>
    <recommendedName>
        <fullName evidence="1">DJ-1/PfpI domain-containing protein</fullName>
    </recommendedName>
</protein>
<organism evidence="2">
    <name type="scientific">Lotharella oceanica</name>
    <dbReference type="NCBI Taxonomy" id="641309"/>
    <lineage>
        <taxon>Eukaryota</taxon>
        <taxon>Sar</taxon>
        <taxon>Rhizaria</taxon>
        <taxon>Cercozoa</taxon>
        <taxon>Chlorarachniophyceae</taxon>
        <taxon>Lotharella</taxon>
    </lineage>
</organism>
<dbReference type="InterPro" id="IPR002818">
    <property type="entry name" value="DJ-1/PfpI"/>
</dbReference>
<dbReference type="EMBL" id="HBHP01001776">
    <property type="protein sequence ID" value="CAD9746143.1"/>
    <property type="molecule type" value="Transcribed_RNA"/>
</dbReference>
<reference evidence="2" key="1">
    <citation type="submission" date="2021-01" db="EMBL/GenBank/DDBJ databases">
        <authorList>
            <person name="Corre E."/>
            <person name="Pelletier E."/>
            <person name="Niang G."/>
            <person name="Scheremetjew M."/>
            <person name="Finn R."/>
            <person name="Kale V."/>
            <person name="Holt S."/>
            <person name="Cochrane G."/>
            <person name="Meng A."/>
            <person name="Brown T."/>
            <person name="Cohen L."/>
        </authorList>
    </citation>
    <scope>NUCLEOTIDE SEQUENCE</scope>
    <source>
        <strain evidence="2">CCMP622</strain>
    </source>
</reference>
<feature type="domain" description="DJ-1/PfpI" evidence="1">
    <location>
        <begin position="2"/>
        <end position="133"/>
    </location>
</feature>
<dbReference type="Pfam" id="PF01965">
    <property type="entry name" value="DJ-1_PfpI"/>
    <property type="match status" value="1"/>
</dbReference>
<dbReference type="PANTHER" id="PTHR48094:SF12">
    <property type="entry name" value="PARKINSON DISEASE PROTEIN 7 HOMOLOG"/>
    <property type="match status" value="1"/>
</dbReference>
<dbReference type="AlphaFoldDB" id="A0A7S2X669"/>
<accession>A0A7S2X669</accession>
<dbReference type="Gene3D" id="3.40.50.880">
    <property type="match status" value="1"/>
</dbReference>
<evidence type="ECO:0000259" key="1">
    <source>
        <dbReference type="Pfam" id="PF01965"/>
    </source>
</evidence>
<dbReference type="PANTHER" id="PTHR48094">
    <property type="entry name" value="PROTEIN/NUCLEIC ACID DEGLYCASE DJ-1-RELATED"/>
    <property type="match status" value="1"/>
</dbReference>
<proteinExistence type="predicted"/>
<dbReference type="SUPFAM" id="SSF52317">
    <property type="entry name" value="Class I glutamine amidotransferase-like"/>
    <property type="match status" value="1"/>
</dbReference>
<dbReference type="InterPro" id="IPR029062">
    <property type="entry name" value="Class_I_gatase-like"/>
</dbReference>
<dbReference type="GO" id="GO:1903189">
    <property type="term" value="P:glyoxal metabolic process"/>
    <property type="evidence" value="ECO:0007669"/>
    <property type="project" value="TreeGrafter"/>
</dbReference>
<dbReference type="InterPro" id="IPR050325">
    <property type="entry name" value="Prot/Nucl_acid_deglycase"/>
</dbReference>